<evidence type="ECO:0000256" key="15">
    <source>
        <dbReference type="PIRSR" id="PIRSR605478-5"/>
    </source>
</evidence>
<dbReference type="PANTHER" id="PTHR43522">
    <property type="entry name" value="TRANSKETOLASE"/>
    <property type="match status" value="1"/>
</dbReference>
<feature type="site" description="Important for catalytic activity" evidence="15">
    <location>
        <position position="32"/>
    </location>
</feature>
<evidence type="ECO:0000256" key="6">
    <source>
        <dbReference type="ARBA" id="ARBA00022723"/>
    </source>
</evidence>
<dbReference type="AlphaFoldDB" id="A0A2H3KNZ8"/>
<feature type="binding site" evidence="12">
    <location>
        <position position="524"/>
    </location>
    <ligand>
        <name>substrate</name>
    </ligand>
</feature>
<organism evidence="17 18">
    <name type="scientific">Candidatus Chloroploca asiatica</name>
    <dbReference type="NCBI Taxonomy" id="1506545"/>
    <lineage>
        <taxon>Bacteria</taxon>
        <taxon>Bacillati</taxon>
        <taxon>Chloroflexota</taxon>
        <taxon>Chloroflexia</taxon>
        <taxon>Chloroflexales</taxon>
        <taxon>Chloroflexineae</taxon>
        <taxon>Oscillochloridaceae</taxon>
        <taxon>Candidatus Chloroploca</taxon>
    </lineage>
</organism>
<sequence>MPEPADAELDRLCATAIRALAIDGVQQANSGHPGLPLGMADAAYILWTRFLKHNPEDPTWVDRDRFVLSAGHGSMLLYALLHLTGYDLSLDELRNFRQWGTRTPGHPEYHDTPGVETTTGPLGQGLATAVGLALAERWLAEQFNRPGLPLVDHATYVLCSDGDLMEGVSHEAASLAGHLRLGKLIVLYDANKISLDGDLDLSFSEDVRLRFEAYGWQVLEVDGHHMGEIAQALAEAKEETGRPSLLIVETQIGFGSPNKAGTHKAHGEPLGVDEVRLTKLQLGWPTEPAFFVPEQVYEHMQLAVEVGLTRQREWEAMVARYKTGHPELYARWEQMQARALPAVWEEVLPHFAPTEKAGGTRVAAGKTLNALAEVIPSIMGGSADLHSSNNTLLAGSPPLSGASFAGRNIYFGVREHAMGAALNGMALHGGFIPYGGTFLVFSDYMRPAIRLAALMGLQVIYVFTHDSVGLGEDGPTHQPVEHVMSLRLIPNLHVYRPGDANEAAQAWRAALERRTGPTAIILSRQNVPTLDRSNGLAPADRTLRGAYVLRDTPEAKVILLASGSELPLAVQAADLLAERGLPARVVSMPCWEAFEAQPESYRHEVLPPQMRARVAMEAGRTMGWERYVGSEGVVIGVDRFGASAPYPEIFTRLGLTAEAMCEAALHVTSHVRPTPEV</sequence>
<keyword evidence="18" id="KW-1185">Reference proteome</keyword>
<dbReference type="InterPro" id="IPR005478">
    <property type="entry name" value="Transketolase_bac-like"/>
</dbReference>
<keyword evidence="8 13" id="KW-0786">Thiamine pyrophosphate</keyword>
<dbReference type="InterPro" id="IPR033247">
    <property type="entry name" value="Transketolase_fam"/>
</dbReference>
<dbReference type="EC" id="2.2.1.1" evidence="3 10"/>
<dbReference type="SMART" id="SM00861">
    <property type="entry name" value="Transket_pyr"/>
    <property type="match status" value="1"/>
</dbReference>
<reference evidence="17 18" key="1">
    <citation type="submission" date="2016-05" db="EMBL/GenBank/DDBJ databases">
        <authorList>
            <person name="Lavstsen T."/>
            <person name="Jespersen J.S."/>
        </authorList>
    </citation>
    <scope>NUCLEOTIDE SEQUENCE [LARGE SCALE GENOMIC DNA]</scope>
    <source>
        <strain evidence="17 18">B7-9</strain>
    </source>
</reference>
<dbReference type="GO" id="GO:0005829">
    <property type="term" value="C:cytosol"/>
    <property type="evidence" value="ECO:0007669"/>
    <property type="project" value="TreeGrafter"/>
</dbReference>
<dbReference type="Gene3D" id="3.40.50.920">
    <property type="match status" value="1"/>
</dbReference>
<dbReference type="InterPro" id="IPR049557">
    <property type="entry name" value="Transketolase_CS"/>
</dbReference>
<feature type="binding site" evidence="12">
    <location>
        <position position="473"/>
    </location>
    <ligand>
        <name>substrate</name>
    </ligand>
</feature>
<dbReference type="EMBL" id="LYXE01000083">
    <property type="protein sequence ID" value="PDV99134.1"/>
    <property type="molecule type" value="Genomic_DNA"/>
</dbReference>
<feature type="binding site" evidence="13">
    <location>
        <position position="266"/>
    </location>
    <ligand>
        <name>thiamine diphosphate</name>
        <dbReference type="ChEBI" id="CHEBI:58937"/>
    </ligand>
</feature>
<dbReference type="PROSITE" id="PS00801">
    <property type="entry name" value="TRANSKETOLASE_1"/>
    <property type="match status" value="1"/>
</dbReference>
<feature type="binding site" evidence="12">
    <location>
        <position position="465"/>
    </location>
    <ligand>
        <name>substrate</name>
    </ligand>
</feature>
<dbReference type="Pfam" id="PF22613">
    <property type="entry name" value="Transketolase_C_1"/>
    <property type="match status" value="1"/>
</dbReference>
<dbReference type="GO" id="GO:0006098">
    <property type="term" value="P:pentose-phosphate shunt"/>
    <property type="evidence" value="ECO:0007669"/>
    <property type="project" value="TreeGrafter"/>
</dbReference>
<evidence type="ECO:0000256" key="1">
    <source>
        <dbReference type="ARBA" id="ARBA00007131"/>
    </source>
</evidence>
<evidence type="ECO:0000256" key="9">
    <source>
        <dbReference type="ARBA" id="ARBA00049473"/>
    </source>
</evidence>
<dbReference type="InterPro" id="IPR005475">
    <property type="entry name" value="Transketolase-like_Pyr-bd"/>
</dbReference>
<dbReference type="FunFam" id="3.40.50.970:FF:000004">
    <property type="entry name" value="Transketolase"/>
    <property type="match status" value="1"/>
</dbReference>
<evidence type="ECO:0000256" key="7">
    <source>
        <dbReference type="ARBA" id="ARBA00022842"/>
    </source>
</evidence>
<feature type="binding site" evidence="13">
    <location>
        <begin position="120"/>
        <end position="122"/>
    </location>
    <ligand>
        <name>thiamine diphosphate</name>
        <dbReference type="ChEBI" id="CHEBI:58937"/>
    </ligand>
</feature>
<proteinExistence type="inferred from homology"/>
<evidence type="ECO:0000256" key="2">
    <source>
        <dbReference type="ARBA" id="ARBA00011738"/>
    </source>
</evidence>
<dbReference type="InterPro" id="IPR009014">
    <property type="entry name" value="Transketo_C/PFOR_II"/>
</dbReference>
<evidence type="ECO:0000256" key="8">
    <source>
        <dbReference type="ARBA" id="ARBA00023052"/>
    </source>
</evidence>
<evidence type="ECO:0000313" key="18">
    <source>
        <dbReference type="Proteomes" id="UP000220922"/>
    </source>
</evidence>
<comment type="similarity">
    <text evidence="1">Belongs to the transketolase family.</text>
</comment>
<comment type="subunit">
    <text evidence="2">Homodimer.</text>
</comment>
<evidence type="ECO:0000313" key="17">
    <source>
        <dbReference type="EMBL" id="PDV99134.1"/>
    </source>
</evidence>
<evidence type="ECO:0000256" key="14">
    <source>
        <dbReference type="PIRSR" id="PIRSR605478-4"/>
    </source>
</evidence>
<dbReference type="CDD" id="cd02012">
    <property type="entry name" value="TPP_TK"/>
    <property type="match status" value="1"/>
</dbReference>
<comment type="cofactor">
    <cofactor evidence="13">
        <name>thiamine diphosphate</name>
        <dbReference type="ChEBI" id="CHEBI:58937"/>
    </cofactor>
    <text evidence="13">Binds 1 thiamine pyrophosphate per subunit. During the reaction, the substrate forms a covalent intermediate with the cofactor.</text>
</comment>
<evidence type="ECO:0000259" key="16">
    <source>
        <dbReference type="SMART" id="SM00861"/>
    </source>
</evidence>
<evidence type="ECO:0000256" key="11">
    <source>
        <dbReference type="PIRSR" id="PIRSR605478-1"/>
    </source>
</evidence>
<feature type="domain" description="Transketolase-like pyrimidine-binding" evidence="16">
    <location>
        <begin position="358"/>
        <end position="529"/>
    </location>
</feature>
<feature type="binding site" evidence="14">
    <location>
        <position position="161"/>
    </location>
    <ligand>
        <name>Mg(2+)</name>
        <dbReference type="ChEBI" id="CHEBI:18420"/>
    </ligand>
</feature>
<dbReference type="GO" id="GO:0004802">
    <property type="term" value="F:transketolase activity"/>
    <property type="evidence" value="ECO:0007669"/>
    <property type="project" value="UniProtKB-UniRule"/>
</dbReference>
<dbReference type="FunFam" id="3.40.50.920:FF:000003">
    <property type="entry name" value="Transketolase"/>
    <property type="match status" value="1"/>
</dbReference>
<dbReference type="PANTHER" id="PTHR43522:SF2">
    <property type="entry name" value="TRANSKETOLASE 1-RELATED"/>
    <property type="match status" value="1"/>
</dbReference>
<evidence type="ECO:0000256" key="4">
    <source>
        <dbReference type="ARBA" id="ARBA00016662"/>
    </source>
</evidence>
<comment type="cofactor">
    <cofactor evidence="14">
        <name>Mg(2+)</name>
        <dbReference type="ChEBI" id="CHEBI:18420"/>
    </cofactor>
    <text evidence="14">Binds 1 Mg(2+) ion per subunit. Can also utilize other divalent metal cations, such as Ca(2+), Mn(2+) and Co(2+).</text>
</comment>
<feature type="binding site" evidence="12">
    <location>
        <position position="361"/>
    </location>
    <ligand>
        <name>substrate</name>
    </ligand>
</feature>
<dbReference type="Proteomes" id="UP000220922">
    <property type="component" value="Unassembled WGS sequence"/>
</dbReference>
<feature type="binding site" evidence="14">
    <location>
        <position position="191"/>
    </location>
    <ligand>
        <name>Mg(2+)</name>
        <dbReference type="ChEBI" id="CHEBI:18420"/>
    </ligand>
</feature>
<dbReference type="CDD" id="cd07033">
    <property type="entry name" value="TPP_PYR_DXS_TK_like"/>
    <property type="match status" value="1"/>
</dbReference>
<feature type="binding site" evidence="13">
    <location>
        <position position="191"/>
    </location>
    <ligand>
        <name>thiamine diphosphate</name>
        <dbReference type="ChEBI" id="CHEBI:58937"/>
    </ligand>
</feature>
<keyword evidence="7 14" id="KW-0460">Magnesium</keyword>
<dbReference type="SUPFAM" id="SSF52518">
    <property type="entry name" value="Thiamin diphosphate-binding fold (THDP-binding)"/>
    <property type="match status" value="2"/>
</dbReference>
<dbReference type="InterPro" id="IPR005474">
    <property type="entry name" value="Transketolase_N"/>
</dbReference>
<name>A0A2H3KNZ8_9CHLR</name>
<dbReference type="Gene3D" id="3.40.50.970">
    <property type="match status" value="2"/>
</dbReference>
<feature type="binding site" evidence="13">
    <location>
        <position position="72"/>
    </location>
    <ligand>
        <name>thiamine diphosphate</name>
        <dbReference type="ChEBI" id="CHEBI:58937"/>
    </ligand>
</feature>
<keyword evidence="6 14" id="KW-0479">Metal-binding</keyword>
<dbReference type="FunFam" id="3.40.50.970:FF:000003">
    <property type="entry name" value="Transketolase"/>
    <property type="match status" value="1"/>
</dbReference>
<dbReference type="OrthoDB" id="8732661at2"/>
<comment type="caution">
    <text evidence="17">The sequence shown here is derived from an EMBL/GenBank/DDBJ whole genome shotgun (WGS) entry which is preliminary data.</text>
</comment>
<dbReference type="Pfam" id="PF02779">
    <property type="entry name" value="Transket_pyr"/>
    <property type="match status" value="1"/>
</dbReference>
<feature type="binding site" evidence="13">
    <location>
        <position position="441"/>
    </location>
    <ligand>
        <name>thiamine diphosphate</name>
        <dbReference type="ChEBI" id="CHEBI:58937"/>
    </ligand>
</feature>
<evidence type="ECO:0000256" key="13">
    <source>
        <dbReference type="PIRSR" id="PIRSR605478-3"/>
    </source>
</evidence>
<feature type="binding site" evidence="12">
    <location>
        <position position="388"/>
    </location>
    <ligand>
        <name>substrate</name>
    </ligand>
</feature>
<comment type="catalytic activity">
    <reaction evidence="9">
        <text>D-sedoheptulose 7-phosphate + D-glyceraldehyde 3-phosphate = aldehydo-D-ribose 5-phosphate + D-xylulose 5-phosphate</text>
        <dbReference type="Rhea" id="RHEA:10508"/>
        <dbReference type="ChEBI" id="CHEBI:57483"/>
        <dbReference type="ChEBI" id="CHEBI:57737"/>
        <dbReference type="ChEBI" id="CHEBI:58273"/>
        <dbReference type="ChEBI" id="CHEBI:59776"/>
        <dbReference type="EC" id="2.2.1.1"/>
    </reaction>
</comment>
<feature type="binding site" evidence="12">
    <location>
        <position position="32"/>
    </location>
    <ligand>
        <name>substrate</name>
    </ligand>
</feature>
<accession>A0A2H3KNZ8</accession>
<gene>
    <name evidence="17" type="ORF">A9Q02_13555</name>
</gene>
<dbReference type="InterPro" id="IPR029061">
    <property type="entry name" value="THDP-binding"/>
</dbReference>
<feature type="binding site" evidence="14">
    <location>
        <position position="193"/>
    </location>
    <ligand>
        <name>Mg(2+)</name>
        <dbReference type="ChEBI" id="CHEBI:18420"/>
    </ligand>
</feature>
<dbReference type="InterPro" id="IPR055152">
    <property type="entry name" value="Transketolase-like_C_2"/>
</dbReference>
<evidence type="ECO:0000256" key="5">
    <source>
        <dbReference type="ARBA" id="ARBA00022679"/>
    </source>
</evidence>
<dbReference type="NCBIfam" id="TIGR00232">
    <property type="entry name" value="tktlase_bact"/>
    <property type="match status" value="1"/>
</dbReference>
<feature type="binding site" evidence="13">
    <location>
        <position position="162"/>
    </location>
    <ligand>
        <name>thiamine diphosphate</name>
        <dbReference type="ChEBI" id="CHEBI:58937"/>
    </ligand>
</feature>
<feature type="site" description="Important for catalytic activity" evidence="15">
    <location>
        <position position="266"/>
    </location>
</feature>
<evidence type="ECO:0000256" key="3">
    <source>
        <dbReference type="ARBA" id="ARBA00013152"/>
    </source>
</evidence>
<feature type="active site" description="Proton donor" evidence="11">
    <location>
        <position position="415"/>
    </location>
</feature>
<keyword evidence="5" id="KW-0808">Transferase</keyword>
<feature type="binding site" evidence="12">
    <location>
        <position position="477"/>
    </location>
    <ligand>
        <name>substrate</name>
    </ligand>
</feature>
<dbReference type="Pfam" id="PF00456">
    <property type="entry name" value="Transketolase_N"/>
    <property type="match status" value="1"/>
</dbReference>
<evidence type="ECO:0000256" key="10">
    <source>
        <dbReference type="NCBIfam" id="TIGR00232"/>
    </source>
</evidence>
<evidence type="ECO:0000256" key="12">
    <source>
        <dbReference type="PIRSR" id="PIRSR605478-2"/>
    </source>
</evidence>
<protein>
    <recommendedName>
        <fullName evidence="4 10">Transketolase</fullName>
        <ecNumber evidence="3 10">2.2.1.1</ecNumber>
    </recommendedName>
</protein>
<dbReference type="GO" id="GO:0046872">
    <property type="term" value="F:metal ion binding"/>
    <property type="evidence" value="ECO:0007669"/>
    <property type="project" value="UniProtKB-KW"/>
</dbReference>
<dbReference type="SUPFAM" id="SSF52922">
    <property type="entry name" value="TK C-terminal domain-like"/>
    <property type="match status" value="1"/>
</dbReference>
<feature type="binding site" evidence="12">
    <location>
        <position position="266"/>
    </location>
    <ligand>
        <name>substrate</name>
    </ligand>
</feature>